<dbReference type="InterPro" id="IPR036069">
    <property type="entry name" value="DUF34/NIF3_sf"/>
</dbReference>
<dbReference type="Pfam" id="PF01784">
    <property type="entry name" value="DUF34_NIF3"/>
    <property type="match status" value="1"/>
</dbReference>
<dbReference type="OrthoDB" id="9795763at2"/>
<keyword evidence="4 5" id="KW-0479">Metal-binding</keyword>
<reference evidence="9" key="1">
    <citation type="submission" date="2015-07" db="EMBL/GenBank/DDBJ databases">
        <title>Nocardia seriolae U-1 whole genome shotgun sequence.</title>
        <authorList>
            <person name="Imajoh M."/>
            <person name="Fukumoto Y."/>
            <person name="Sukeda M."/>
            <person name="Yamane J."/>
            <person name="Yamasaki K."/>
            <person name="Shimizu M."/>
            <person name="Ohnishi K."/>
            <person name="Oshima S."/>
        </authorList>
    </citation>
    <scope>NUCLEOTIDE SEQUENCE [LARGE SCALE GENOMIC DNA]</scope>
    <source>
        <strain evidence="9">U-1</strain>
    </source>
</reference>
<dbReference type="NCBIfam" id="TIGR00486">
    <property type="entry name" value="YbgI_SA1388"/>
    <property type="match status" value="1"/>
</dbReference>
<dbReference type="KEGG" id="nsr:NS506_03109"/>
<accession>A0A0B8N5Q2</accession>
<evidence type="ECO:0000313" key="9">
    <source>
        <dbReference type="Proteomes" id="UP000037179"/>
    </source>
</evidence>
<feature type="binding site" evidence="6">
    <location>
        <position position="68"/>
    </location>
    <ligand>
        <name>a divalent metal cation</name>
        <dbReference type="ChEBI" id="CHEBI:60240"/>
        <label>1</label>
    </ligand>
</feature>
<evidence type="ECO:0000256" key="2">
    <source>
        <dbReference type="ARBA" id="ARBA00011643"/>
    </source>
</evidence>
<dbReference type="PANTHER" id="PTHR13799">
    <property type="entry name" value="NGG1 INTERACTING FACTOR 3"/>
    <property type="match status" value="1"/>
</dbReference>
<comment type="similarity">
    <text evidence="1 5">Belongs to the GTP cyclohydrolase I type 2/NIF3 family.</text>
</comment>
<organism evidence="8 9">
    <name type="scientific">Nocardia seriolae</name>
    <dbReference type="NCBI Taxonomy" id="37332"/>
    <lineage>
        <taxon>Bacteria</taxon>
        <taxon>Bacillati</taxon>
        <taxon>Actinomycetota</taxon>
        <taxon>Actinomycetes</taxon>
        <taxon>Mycobacteriales</taxon>
        <taxon>Nocardiaceae</taxon>
        <taxon>Nocardia</taxon>
    </lineage>
</organism>
<dbReference type="PIRSF" id="PIRSF037489">
    <property type="entry name" value="UCP037489_NIF3_YqfO"/>
    <property type="match status" value="1"/>
</dbReference>
<dbReference type="GeneID" id="93373746"/>
<dbReference type="RefSeq" id="WP_033088030.1">
    <property type="nucleotide sequence ID" value="NZ_AP017900.1"/>
</dbReference>
<dbReference type="Proteomes" id="UP000180166">
    <property type="component" value="Chromosome"/>
</dbReference>
<keyword evidence="9" id="KW-1185">Reference proteome</keyword>
<feature type="binding site" evidence="6">
    <location>
        <position position="67"/>
    </location>
    <ligand>
        <name>a divalent metal cation</name>
        <dbReference type="ChEBI" id="CHEBI:60240"/>
        <label>1</label>
    </ligand>
</feature>
<comment type="subunit">
    <text evidence="2">Homohexamer.</text>
</comment>
<feature type="binding site" evidence="6">
    <location>
        <position position="339"/>
    </location>
    <ligand>
        <name>a divalent metal cation</name>
        <dbReference type="ChEBI" id="CHEBI:60240"/>
        <label>1</label>
    </ligand>
</feature>
<proteinExistence type="inferred from homology"/>
<evidence type="ECO:0000256" key="3">
    <source>
        <dbReference type="ARBA" id="ARBA00022112"/>
    </source>
</evidence>
<dbReference type="EMBL" id="CP017839">
    <property type="protein sequence ID" value="APA97165.1"/>
    <property type="molecule type" value="Genomic_DNA"/>
</dbReference>
<dbReference type="EMBL" id="BBYQ01000050">
    <property type="protein sequence ID" value="GAP29176.1"/>
    <property type="molecule type" value="Genomic_DNA"/>
</dbReference>
<reference evidence="8 9" key="2">
    <citation type="journal article" date="2016" name="Genome Announc.">
        <title>Draft Genome Sequence of Erythromycin- and Oxytetracycline-Sensitive Nocardia seriolae Strain U-1 (NBRC 110359).</title>
        <authorList>
            <person name="Imajoh M."/>
            <person name="Sukeda M."/>
            <person name="Shimizu M."/>
            <person name="Yamane J."/>
            <person name="Ohnishi K."/>
            <person name="Oshima S."/>
        </authorList>
    </citation>
    <scope>NUCLEOTIDE SEQUENCE [LARGE SCALE GENOMIC DNA]</scope>
    <source>
        <strain evidence="8 9">U-1</strain>
    </source>
</reference>
<feature type="binding site" evidence="6">
    <location>
        <position position="106"/>
    </location>
    <ligand>
        <name>a divalent metal cation</name>
        <dbReference type="ChEBI" id="CHEBI:60240"/>
        <label>1</label>
    </ligand>
</feature>
<evidence type="ECO:0000313" key="8">
    <source>
        <dbReference type="EMBL" id="GAP29176.1"/>
    </source>
</evidence>
<evidence type="ECO:0000256" key="6">
    <source>
        <dbReference type="PIRSR" id="PIRSR602678-1"/>
    </source>
</evidence>
<sequence length="377" mass="39054">MTTVRLADLMAALDAAYPPKLAESWDSVGLVCGDPDEPVSRVLFAVDATAAVVAEAVEWGAQALVVHHPLLLRGVDTVAASTPKGALVHRLIRSGCALFTAHTNADSADPGVSDALAQAIGLTVTGPLDPKPLTALDKWVVAVPITHSGEVLDALFAAGAGSSARYSDAAWTVSGTAQFRPLDGANPALGVPGELHEVAEDRLEVVAPPSRRAAILAALRAAHPYEEPAYHVTERAVLPSTLGIGRVGELPAPETLRDFTARVRTALPATTWGVRAAGDPDRVIRTVAVCGGAGDSFLSKVSRLGVDAYVTADLRHHPADEHLRAGGPALIDAAHWATEFPGCAQAEGVVRAAVPGLETRVSTIRTDPWTLGGVDGC</sequence>
<dbReference type="AlphaFoldDB" id="A0A0B8N5Q2"/>
<protein>
    <recommendedName>
        <fullName evidence="3 5">GTP cyclohydrolase 1 type 2 homolog</fullName>
    </recommendedName>
</protein>
<name>A0A0B8N5Q2_9NOCA</name>
<evidence type="ECO:0000256" key="1">
    <source>
        <dbReference type="ARBA" id="ARBA00006964"/>
    </source>
</evidence>
<evidence type="ECO:0000313" key="10">
    <source>
        <dbReference type="Proteomes" id="UP000180166"/>
    </source>
</evidence>
<evidence type="ECO:0000313" key="7">
    <source>
        <dbReference type="EMBL" id="APA97165.1"/>
    </source>
</evidence>
<evidence type="ECO:0000256" key="4">
    <source>
        <dbReference type="ARBA" id="ARBA00022723"/>
    </source>
</evidence>
<dbReference type="Proteomes" id="UP000037179">
    <property type="component" value="Unassembled WGS sequence"/>
</dbReference>
<dbReference type="Gene3D" id="3.40.1390.30">
    <property type="entry name" value="NIF3 (NGG1p interacting factor 3)-like"/>
    <property type="match status" value="1"/>
</dbReference>
<dbReference type="PANTHER" id="PTHR13799:SF14">
    <property type="entry name" value="GTP CYCLOHYDROLASE 1 TYPE 2 HOMOLOG"/>
    <property type="match status" value="1"/>
</dbReference>
<reference evidence="7 10" key="3">
    <citation type="submission" date="2016-10" db="EMBL/GenBank/DDBJ databases">
        <title>Genome sequence of Nocardia seriolae strain EM150506, isolated from Anguila japonica.</title>
        <authorList>
            <person name="Han H.-J."/>
        </authorList>
    </citation>
    <scope>NUCLEOTIDE SEQUENCE [LARGE SCALE GENOMIC DNA]</scope>
    <source>
        <strain evidence="7 10">EM150506</strain>
    </source>
</reference>
<dbReference type="Gene3D" id="3.30.70.120">
    <property type="match status" value="1"/>
</dbReference>
<evidence type="ECO:0000256" key="5">
    <source>
        <dbReference type="PIRNR" id="PIRNR037489"/>
    </source>
</evidence>
<dbReference type="InterPro" id="IPR002678">
    <property type="entry name" value="DUF34/NIF3"/>
</dbReference>
<dbReference type="SUPFAM" id="SSF102705">
    <property type="entry name" value="NIF3 (NGG1p interacting factor 3)-like"/>
    <property type="match status" value="1"/>
</dbReference>
<gene>
    <name evidence="7" type="ORF">NS506_03109</name>
    <name evidence="8" type="ORF">NSK11_contig00050-0042</name>
</gene>
<dbReference type="FunFam" id="3.40.1390.30:FF:000001">
    <property type="entry name" value="GTP cyclohydrolase 1 type 2"/>
    <property type="match status" value="1"/>
</dbReference>
<dbReference type="InterPro" id="IPR017221">
    <property type="entry name" value="DUF34/NIF3_bac"/>
</dbReference>
<dbReference type="InterPro" id="IPR015867">
    <property type="entry name" value="N-reg_PII/ATP_PRibTrfase_C"/>
</dbReference>
<dbReference type="GO" id="GO:0005737">
    <property type="term" value="C:cytoplasm"/>
    <property type="evidence" value="ECO:0007669"/>
    <property type="project" value="TreeGrafter"/>
</dbReference>
<dbReference type="GO" id="GO:0046872">
    <property type="term" value="F:metal ion binding"/>
    <property type="evidence" value="ECO:0007669"/>
    <property type="project" value="UniProtKB-UniRule"/>
</dbReference>
<feature type="binding site" evidence="6">
    <location>
        <position position="335"/>
    </location>
    <ligand>
        <name>a divalent metal cation</name>
        <dbReference type="ChEBI" id="CHEBI:60240"/>
        <label>1</label>
    </ligand>
</feature>